<dbReference type="Pfam" id="PF22727">
    <property type="entry name" value="NCH2"/>
    <property type="match status" value="1"/>
</dbReference>
<evidence type="ECO:0000313" key="3">
    <source>
        <dbReference type="Proteomes" id="UP000625316"/>
    </source>
</evidence>
<proteinExistence type="predicted"/>
<dbReference type="Pfam" id="PF05729">
    <property type="entry name" value="NACHT"/>
    <property type="match status" value="1"/>
</dbReference>
<evidence type="ECO:0000259" key="1">
    <source>
        <dbReference type="PROSITE" id="PS50837"/>
    </source>
</evidence>
<dbReference type="InterPro" id="IPR007111">
    <property type="entry name" value="NACHT_NTPase"/>
</dbReference>
<gene>
    <name evidence="2" type="ORF">IQ266_19630</name>
</gene>
<protein>
    <submittedName>
        <fullName evidence="2">NACHT domain-containing NTPase</fullName>
    </submittedName>
</protein>
<feature type="domain" description="NACHT" evidence="1">
    <location>
        <begin position="1"/>
        <end position="136"/>
    </location>
</feature>
<comment type="caution">
    <text evidence="2">The sequence shown here is derived from an EMBL/GenBank/DDBJ whole genome shotgun (WGS) entry which is preliminary data.</text>
</comment>
<accession>A0A928Z3X5</accession>
<name>A0A928Z3X5_9CYAN</name>
<dbReference type="Gene3D" id="3.40.50.300">
    <property type="entry name" value="P-loop containing nucleotide triphosphate hydrolases"/>
    <property type="match status" value="1"/>
</dbReference>
<dbReference type="RefSeq" id="WP_264326777.1">
    <property type="nucleotide sequence ID" value="NZ_JADEXQ010000081.1"/>
</dbReference>
<dbReference type="PANTHER" id="PTHR46844:SF1">
    <property type="entry name" value="SLR5058 PROTEIN"/>
    <property type="match status" value="1"/>
</dbReference>
<dbReference type="EMBL" id="JADEXQ010000081">
    <property type="protein sequence ID" value="MBE9031951.1"/>
    <property type="molecule type" value="Genomic_DNA"/>
</dbReference>
<keyword evidence="3" id="KW-1185">Reference proteome</keyword>
<dbReference type="InterPro" id="IPR054501">
    <property type="entry name" value="NCH2"/>
</dbReference>
<dbReference type="PANTHER" id="PTHR46844">
    <property type="entry name" value="SLR5058 PROTEIN"/>
    <property type="match status" value="1"/>
</dbReference>
<reference evidence="2" key="1">
    <citation type="submission" date="2020-10" db="EMBL/GenBank/DDBJ databases">
        <authorList>
            <person name="Castelo-Branco R."/>
            <person name="Eusebio N."/>
            <person name="Adriana R."/>
            <person name="Vieira A."/>
            <person name="Brugerolle De Fraissinette N."/>
            <person name="Rezende De Castro R."/>
            <person name="Schneider M.P."/>
            <person name="Vasconcelos V."/>
            <person name="Leao P.N."/>
        </authorList>
    </citation>
    <scope>NUCLEOTIDE SEQUENCE</scope>
    <source>
        <strain evidence="2">LEGE 11480</strain>
    </source>
</reference>
<dbReference type="AlphaFoldDB" id="A0A928Z3X5"/>
<dbReference type="InterPro" id="IPR027417">
    <property type="entry name" value="P-loop_NTPase"/>
</dbReference>
<organism evidence="2 3">
    <name type="scientific">Romeriopsis navalis LEGE 11480</name>
    <dbReference type="NCBI Taxonomy" id="2777977"/>
    <lineage>
        <taxon>Bacteria</taxon>
        <taxon>Bacillati</taxon>
        <taxon>Cyanobacteriota</taxon>
        <taxon>Cyanophyceae</taxon>
        <taxon>Leptolyngbyales</taxon>
        <taxon>Leptolyngbyaceae</taxon>
        <taxon>Romeriopsis</taxon>
        <taxon>Romeriopsis navalis</taxon>
    </lineage>
</organism>
<dbReference type="PROSITE" id="PS50837">
    <property type="entry name" value="NACHT"/>
    <property type="match status" value="1"/>
</dbReference>
<dbReference type="Proteomes" id="UP000625316">
    <property type="component" value="Unassembled WGS sequence"/>
</dbReference>
<dbReference type="SUPFAM" id="SSF52540">
    <property type="entry name" value="P-loop containing nucleoside triphosphate hydrolases"/>
    <property type="match status" value="1"/>
</dbReference>
<evidence type="ECO:0000313" key="2">
    <source>
        <dbReference type="EMBL" id="MBE9031951.1"/>
    </source>
</evidence>
<sequence>MILGRPGAGKTTFLKRMAIASLDGEFLGDRVPLFVTLKEFAEDEGQRGLIEYVSQFVIPPSPPSKGGNKQEVPLLKGDLGGSQPTQLTDQILKNDRALILLDGLDEVMEKDHDRVIREMRTFAETYSQNHIIITCRIAAREYIFQQFTEVEMADFDDEQIQSFAGKWFKTKEGNNESTTGELFWQELKSRKPVKELATNPLLLTLLCLEFDESASFPQSRAELYERALNVLLAKWDGQRRIKRDEVYKGLSLKRKETLLGQLAMHTFERGDYFFKEHVATKQIEQFIRNLPGASEDPKALMLDSRAVLKSIEAQHGLLAERATGIYSFSHLTFQEYFTAKNILDISHPTTQEKVLQQLIKHIFDKQWREVFLIVVERLDSADYLLSLMKQQIDQSLTNDPALQEFLQWSQQKSASVQVTYKISAVRAFYEDLSLSRARARARALDLDLDPDIVLSLALTLDLTLDRALACDLALTLDLDLARALDLALDLARALDHTLERNRDLNRTLDRAQDLGQDLGQDLELKCQLQALQNRLPRGRDQQWWQRNGKQWCEDLRQFMITHRNIGHDWQFSTAQVKKLTQYYEANLLLVNCLKSECYVSREVREQIEDEILLPWAEIETRRQQRNP</sequence>